<keyword evidence="2" id="KW-0805">Transcription regulation</keyword>
<dbReference type="InterPro" id="IPR039420">
    <property type="entry name" value="WalR-like"/>
</dbReference>
<accession>A0A160SYF4</accession>
<dbReference type="SMART" id="SM00448">
    <property type="entry name" value="REC"/>
    <property type="match status" value="1"/>
</dbReference>
<evidence type="ECO:0000256" key="2">
    <source>
        <dbReference type="ARBA" id="ARBA00023015"/>
    </source>
</evidence>
<dbReference type="PRINTS" id="PR00038">
    <property type="entry name" value="HTHLUXR"/>
</dbReference>
<evidence type="ECO:0000259" key="7">
    <source>
        <dbReference type="PROSITE" id="PS50110"/>
    </source>
</evidence>
<gene>
    <name evidence="8" type="ORF">CFX0092_A0203</name>
</gene>
<dbReference type="AlphaFoldDB" id="A0A160SYF4"/>
<dbReference type="SMART" id="SM00421">
    <property type="entry name" value="HTH_LUXR"/>
    <property type="match status" value="1"/>
</dbReference>
<protein>
    <submittedName>
        <fullName evidence="8">DNA-binding response regulator, LuxR family protein</fullName>
    </submittedName>
</protein>
<evidence type="ECO:0000313" key="9">
    <source>
        <dbReference type="Proteomes" id="UP000215027"/>
    </source>
</evidence>
<dbReference type="InterPro" id="IPR058245">
    <property type="entry name" value="NreC/VraR/RcsB-like_REC"/>
</dbReference>
<evidence type="ECO:0000256" key="4">
    <source>
        <dbReference type="ARBA" id="ARBA00023163"/>
    </source>
</evidence>
<feature type="domain" description="Response regulatory" evidence="7">
    <location>
        <begin position="3"/>
        <end position="119"/>
    </location>
</feature>
<evidence type="ECO:0000256" key="1">
    <source>
        <dbReference type="ARBA" id="ARBA00022553"/>
    </source>
</evidence>
<dbReference type="Proteomes" id="UP000215027">
    <property type="component" value="Chromosome I"/>
</dbReference>
<reference evidence="8" key="1">
    <citation type="submission" date="2016-01" db="EMBL/GenBank/DDBJ databases">
        <authorList>
            <person name="Mcilroy J.S."/>
            <person name="Karst M S."/>
            <person name="Albertsen M."/>
        </authorList>
    </citation>
    <scope>NUCLEOTIDE SEQUENCE</scope>
    <source>
        <strain evidence="8">Cfx-K</strain>
    </source>
</reference>
<name>A0A160SYF4_9CHLR</name>
<dbReference type="SUPFAM" id="SSF46894">
    <property type="entry name" value="C-terminal effector domain of the bipartite response regulators"/>
    <property type="match status" value="1"/>
</dbReference>
<dbReference type="InterPro" id="IPR011006">
    <property type="entry name" value="CheY-like_superfamily"/>
</dbReference>
<keyword evidence="4" id="KW-0804">Transcription</keyword>
<sequence>MIRVVIADDHHLVRQGLRALLESNPEVKVIGEAATGFEAVEQAEKLTPDVIVMDLSMPRLDGVQAAARILELNAPIQIVIVSMHADTAVIHNLVRRGVKGYLLKDALADELMLAIRSAAAGKLYLSPTISESVMNMLVNPQRNEDGAATNPLTEREQEVLQLVAEGHTSSAIAQILSISVKTVEKHRANIMTKLDAADLATLIRVAIKRGYIFLDT</sequence>
<evidence type="ECO:0000259" key="6">
    <source>
        <dbReference type="PROSITE" id="PS50043"/>
    </source>
</evidence>
<feature type="domain" description="HTH luxR-type" evidence="6">
    <location>
        <begin position="145"/>
        <end position="210"/>
    </location>
</feature>
<dbReference type="CDD" id="cd17535">
    <property type="entry name" value="REC_NarL-like"/>
    <property type="match status" value="1"/>
</dbReference>
<keyword evidence="1 5" id="KW-0597">Phosphoprotein</keyword>
<keyword evidence="9" id="KW-1185">Reference proteome</keyword>
<dbReference type="OrthoDB" id="9780153at2"/>
<dbReference type="PROSITE" id="PS50110">
    <property type="entry name" value="RESPONSE_REGULATORY"/>
    <property type="match status" value="1"/>
</dbReference>
<dbReference type="InterPro" id="IPR000792">
    <property type="entry name" value="Tscrpt_reg_LuxR_C"/>
</dbReference>
<evidence type="ECO:0000256" key="3">
    <source>
        <dbReference type="ARBA" id="ARBA00023125"/>
    </source>
</evidence>
<dbReference type="GO" id="GO:0006355">
    <property type="term" value="P:regulation of DNA-templated transcription"/>
    <property type="evidence" value="ECO:0007669"/>
    <property type="project" value="InterPro"/>
</dbReference>
<dbReference type="GO" id="GO:0003677">
    <property type="term" value="F:DNA binding"/>
    <property type="evidence" value="ECO:0007669"/>
    <property type="project" value="UniProtKB-KW"/>
</dbReference>
<evidence type="ECO:0000313" key="8">
    <source>
        <dbReference type="EMBL" id="CUS02084.2"/>
    </source>
</evidence>
<dbReference type="Pfam" id="PF00196">
    <property type="entry name" value="GerE"/>
    <property type="match status" value="1"/>
</dbReference>
<evidence type="ECO:0000256" key="5">
    <source>
        <dbReference type="PROSITE-ProRule" id="PRU00169"/>
    </source>
</evidence>
<organism evidence="8 9">
    <name type="scientific">Candidatus Promineifilum breve</name>
    <dbReference type="NCBI Taxonomy" id="1806508"/>
    <lineage>
        <taxon>Bacteria</taxon>
        <taxon>Bacillati</taxon>
        <taxon>Chloroflexota</taxon>
        <taxon>Ardenticatenia</taxon>
        <taxon>Candidatus Promineifilales</taxon>
        <taxon>Candidatus Promineifilaceae</taxon>
        <taxon>Candidatus Promineifilum</taxon>
    </lineage>
</organism>
<dbReference type="PROSITE" id="PS50043">
    <property type="entry name" value="HTH_LUXR_2"/>
    <property type="match status" value="1"/>
</dbReference>
<dbReference type="PANTHER" id="PTHR43214">
    <property type="entry name" value="TWO-COMPONENT RESPONSE REGULATOR"/>
    <property type="match status" value="1"/>
</dbReference>
<dbReference type="RefSeq" id="WP_095041740.1">
    <property type="nucleotide sequence ID" value="NZ_LN890655.1"/>
</dbReference>
<keyword evidence="3 8" id="KW-0238">DNA-binding</keyword>
<proteinExistence type="predicted"/>
<dbReference type="CDD" id="cd06170">
    <property type="entry name" value="LuxR_C_like"/>
    <property type="match status" value="1"/>
</dbReference>
<dbReference type="SUPFAM" id="SSF52172">
    <property type="entry name" value="CheY-like"/>
    <property type="match status" value="1"/>
</dbReference>
<dbReference type="KEGG" id="pbf:CFX0092_A0203"/>
<dbReference type="EMBL" id="LN890655">
    <property type="protein sequence ID" value="CUS02084.2"/>
    <property type="molecule type" value="Genomic_DNA"/>
</dbReference>
<dbReference type="PROSITE" id="PS00622">
    <property type="entry name" value="HTH_LUXR_1"/>
    <property type="match status" value="1"/>
</dbReference>
<dbReference type="InterPro" id="IPR016032">
    <property type="entry name" value="Sig_transdc_resp-reg_C-effctor"/>
</dbReference>
<dbReference type="PANTHER" id="PTHR43214:SF41">
    <property type="entry name" value="NITRATE_NITRITE RESPONSE REGULATOR PROTEIN NARP"/>
    <property type="match status" value="1"/>
</dbReference>
<dbReference type="InterPro" id="IPR001789">
    <property type="entry name" value="Sig_transdc_resp-reg_receiver"/>
</dbReference>
<dbReference type="Gene3D" id="3.40.50.2300">
    <property type="match status" value="1"/>
</dbReference>
<dbReference type="GO" id="GO:0000160">
    <property type="term" value="P:phosphorelay signal transduction system"/>
    <property type="evidence" value="ECO:0007669"/>
    <property type="project" value="InterPro"/>
</dbReference>
<feature type="modified residue" description="4-aspartylphosphate" evidence="5">
    <location>
        <position position="54"/>
    </location>
</feature>
<dbReference type="Pfam" id="PF00072">
    <property type="entry name" value="Response_reg"/>
    <property type="match status" value="1"/>
</dbReference>